<keyword evidence="4" id="KW-1185">Reference proteome</keyword>
<feature type="coiled-coil region" evidence="1">
    <location>
        <begin position="282"/>
        <end position="309"/>
    </location>
</feature>
<evidence type="ECO:0000259" key="3">
    <source>
        <dbReference type="Pfam" id="PF18701"/>
    </source>
</evidence>
<dbReference type="Pfam" id="PF12259">
    <property type="entry name" value="Baculo_F"/>
    <property type="match status" value="1"/>
</dbReference>
<dbReference type="PANTHER" id="PTHR47331">
    <property type="entry name" value="PHD-TYPE DOMAIN-CONTAINING PROTEIN"/>
    <property type="match status" value="1"/>
</dbReference>
<reference evidence="5" key="1">
    <citation type="submission" date="2025-08" db="UniProtKB">
        <authorList>
            <consortium name="RefSeq"/>
        </authorList>
    </citation>
    <scope>IDENTIFICATION</scope>
    <source>
        <strain evidence="5">14028-0561.14</strain>
        <tissue evidence="5">Whole fly</tissue>
    </source>
</reference>
<keyword evidence="1" id="KW-0175">Coiled coil</keyword>
<feature type="domain" description="DUF5641" evidence="3">
    <location>
        <begin position="2"/>
        <end position="76"/>
    </location>
</feature>
<gene>
    <name evidence="5" type="primary">LOC138929519</name>
</gene>
<feature type="region of interest" description="Disordered" evidence="2">
    <location>
        <begin position="84"/>
        <end position="103"/>
    </location>
</feature>
<dbReference type="RefSeq" id="XP_070145054.1">
    <property type="nucleotide sequence ID" value="XM_070288953.1"/>
</dbReference>
<proteinExistence type="predicted"/>
<dbReference type="InterPro" id="IPR022048">
    <property type="entry name" value="Envelope_fusion-like"/>
</dbReference>
<name>A0ABM4GQQ7_DROKI</name>
<evidence type="ECO:0000256" key="1">
    <source>
        <dbReference type="SAM" id="Coils"/>
    </source>
</evidence>
<sequence>MEYLQELQMRNKWKTASQNVKEGLLVLVKEDNVPVMSWPMGRIVKTYPGKDDHVRVVDVKTASGIFKRSVTRLAPLLKEETAVKRPHSSIEDTTAKDEMPTQRRKISPSILPTLLAMLLILPLALGQQTKVTHFTNQPGLFYERIGTSRMAISDWTIIVYYDLQPYWSDMRVLAAGITELKHKCSELQNVNACNSIYAHFQHVHAELQTGNELINHSRQRRSPLDIVGNVANSLFGVLDSKYAEDMSKVINDVKSNEDVLMMLLKKKTSILDSTINVVRKSNSATNDRIRNIERQIDALTRERGKYQGNYLQQAFMILTAQLTLLANGMQRMQNEITNVLTDIRHRTISPMLVSPQQLRDQLDQIREHIPPDQQLPVASNDVIQLYRIMHAEGTTTTDHVIFKITLPLVSTAQQEVFSVIPIPAWKAGSWHEFKLKTRIITVNAHRDQFMGLTTDEFDQCLQLPKDEHICVNHQATFSVDNRCEFQLFNNKTETECETAKSKSDLIWSATHQRNRWMFATHSPIELQAVCKGAPSTVQMEGTGLLSLTAGCTARNSKISVSTFSTRRSETKAAYIPYNNNWPN</sequence>
<evidence type="ECO:0000313" key="5">
    <source>
        <dbReference type="RefSeq" id="XP_070145054.1"/>
    </source>
</evidence>
<evidence type="ECO:0000256" key="2">
    <source>
        <dbReference type="SAM" id="MobiDB-lite"/>
    </source>
</evidence>
<dbReference type="Pfam" id="PF18701">
    <property type="entry name" value="DUF5641"/>
    <property type="match status" value="1"/>
</dbReference>
<dbReference type="Proteomes" id="UP001652661">
    <property type="component" value="Unplaced"/>
</dbReference>
<protein>
    <recommendedName>
        <fullName evidence="3">DUF5641 domain-containing protein</fullName>
    </recommendedName>
</protein>
<organism evidence="4 5">
    <name type="scientific">Drosophila kikkawai</name>
    <name type="common">Fruit fly</name>
    <dbReference type="NCBI Taxonomy" id="30033"/>
    <lineage>
        <taxon>Eukaryota</taxon>
        <taxon>Metazoa</taxon>
        <taxon>Ecdysozoa</taxon>
        <taxon>Arthropoda</taxon>
        <taxon>Hexapoda</taxon>
        <taxon>Insecta</taxon>
        <taxon>Pterygota</taxon>
        <taxon>Neoptera</taxon>
        <taxon>Endopterygota</taxon>
        <taxon>Diptera</taxon>
        <taxon>Brachycera</taxon>
        <taxon>Muscomorpha</taxon>
        <taxon>Ephydroidea</taxon>
        <taxon>Drosophilidae</taxon>
        <taxon>Drosophila</taxon>
        <taxon>Sophophora</taxon>
    </lineage>
</organism>
<dbReference type="InterPro" id="IPR040676">
    <property type="entry name" value="DUF5641"/>
</dbReference>
<accession>A0ABM4GQQ7</accession>
<evidence type="ECO:0000313" key="4">
    <source>
        <dbReference type="Proteomes" id="UP001652661"/>
    </source>
</evidence>
<dbReference type="PANTHER" id="PTHR47331:SF6">
    <property type="entry name" value="DOUBLECORTIN DOMAIN-CONTAINING PROTEIN"/>
    <property type="match status" value="1"/>
</dbReference>
<dbReference type="GeneID" id="138929519"/>
<feature type="compositionally biased region" description="Basic and acidic residues" evidence="2">
    <location>
        <begin position="84"/>
        <end position="101"/>
    </location>
</feature>